<proteinExistence type="predicted"/>
<dbReference type="InterPro" id="IPR051218">
    <property type="entry name" value="Sec_MonoDiacylglyc_Lipase"/>
</dbReference>
<dbReference type="CDD" id="cd00519">
    <property type="entry name" value="Lipase_3"/>
    <property type="match status" value="1"/>
</dbReference>
<dbReference type="AlphaFoldDB" id="A0A975XVZ5"/>
<reference evidence="2" key="1">
    <citation type="submission" date="2020-11" db="EMBL/GenBank/DDBJ databases">
        <title>Azospira inquinata sp. nov.</title>
        <authorList>
            <person name="Moe W.M."/>
            <person name="Mikes M.C."/>
        </authorList>
    </citation>
    <scope>NUCLEOTIDE SEQUENCE</scope>
    <source>
        <strain evidence="2">Azo-3</strain>
    </source>
</reference>
<organism evidence="2 3">
    <name type="scientific">Azospira inquinata</name>
    <dbReference type="NCBI Taxonomy" id="2785627"/>
    <lineage>
        <taxon>Bacteria</taxon>
        <taxon>Pseudomonadati</taxon>
        <taxon>Pseudomonadota</taxon>
        <taxon>Betaproteobacteria</taxon>
        <taxon>Rhodocyclales</taxon>
        <taxon>Rhodocyclaceae</taxon>
        <taxon>Azospira</taxon>
    </lineage>
</organism>
<dbReference type="GO" id="GO:0006629">
    <property type="term" value="P:lipid metabolic process"/>
    <property type="evidence" value="ECO:0007669"/>
    <property type="project" value="InterPro"/>
</dbReference>
<dbReference type="RefSeq" id="WP_216130557.1">
    <property type="nucleotide sequence ID" value="NZ_CP064782.1"/>
</dbReference>
<accession>A0A975XVZ5</accession>
<protein>
    <submittedName>
        <fullName evidence="2">Lipase family protein</fullName>
    </submittedName>
</protein>
<name>A0A975XVZ5_9RHOO</name>
<keyword evidence="3" id="KW-1185">Reference proteome</keyword>
<dbReference type="Proteomes" id="UP000683428">
    <property type="component" value="Chromosome"/>
</dbReference>
<dbReference type="PANTHER" id="PTHR45856:SF24">
    <property type="entry name" value="FUNGAL LIPASE-LIKE DOMAIN-CONTAINING PROTEIN"/>
    <property type="match status" value="1"/>
</dbReference>
<evidence type="ECO:0000313" key="2">
    <source>
        <dbReference type="EMBL" id="QWT50344.1"/>
    </source>
</evidence>
<evidence type="ECO:0000313" key="3">
    <source>
        <dbReference type="Proteomes" id="UP000683428"/>
    </source>
</evidence>
<dbReference type="EMBL" id="CP064782">
    <property type="protein sequence ID" value="QWT50344.1"/>
    <property type="molecule type" value="Genomic_DNA"/>
</dbReference>
<gene>
    <name evidence="2" type="ORF">Azoinq_07105</name>
</gene>
<dbReference type="PANTHER" id="PTHR45856">
    <property type="entry name" value="ALPHA/BETA-HYDROLASES SUPERFAMILY PROTEIN"/>
    <property type="match status" value="1"/>
</dbReference>
<sequence>MSTTTVPCRLLCASRMAYMISDNDQPVPGCPPYDGAAGFKEAPVGFVAGPLGINAAMVGTSADGVVLTFRGTLPPDSPNHEQTILDWLNDADAVLISVPGIQGKVHQGFWNALDSLWPALEAEVRQQMEASPKASLVITGHSKGGAMADLAAARFAQAGVGSTVYTYAAAHPGNQEFAGYYATLAGIQSSYRYEYADDIVPHLPPSLVLRQALKDVPGFEKFHAELATRDQVDIDYAPVGTLRFINWEGVVVKDTPLLPLERAYHLVDLILHRQFEQIVRDHSIDCGGGYATAICPTGVCG</sequence>
<dbReference type="Pfam" id="PF01764">
    <property type="entry name" value="Lipase_3"/>
    <property type="match status" value="1"/>
</dbReference>
<evidence type="ECO:0000259" key="1">
    <source>
        <dbReference type="Pfam" id="PF01764"/>
    </source>
</evidence>
<dbReference type="KEGG" id="aiq:Azoinq_07105"/>
<feature type="domain" description="Fungal lipase-type" evidence="1">
    <location>
        <begin position="68"/>
        <end position="206"/>
    </location>
</feature>
<dbReference type="InterPro" id="IPR002921">
    <property type="entry name" value="Fungal_lipase-type"/>
</dbReference>